<proteinExistence type="predicted"/>
<dbReference type="AlphaFoldDB" id="A0A9X7BT94"/>
<accession>A0A9X7BT94</accession>
<protein>
    <recommendedName>
        <fullName evidence="4">DUF1093 domain-containing protein</fullName>
    </recommendedName>
</protein>
<organism evidence="2 3">
    <name type="scientific">Bacillus thuringiensis</name>
    <dbReference type="NCBI Taxonomy" id="1428"/>
    <lineage>
        <taxon>Bacteria</taxon>
        <taxon>Bacillati</taxon>
        <taxon>Bacillota</taxon>
        <taxon>Bacilli</taxon>
        <taxon>Bacillales</taxon>
        <taxon>Bacillaceae</taxon>
        <taxon>Bacillus</taxon>
        <taxon>Bacillus cereus group</taxon>
    </lineage>
</organism>
<gene>
    <name evidence="2" type="ORF">COK99_01195</name>
</gene>
<dbReference type="PROSITE" id="PS51257">
    <property type="entry name" value="PROKAR_LIPOPROTEIN"/>
    <property type="match status" value="1"/>
</dbReference>
<dbReference type="Proteomes" id="UP000223366">
    <property type="component" value="Unassembled WGS sequence"/>
</dbReference>
<evidence type="ECO:0000313" key="3">
    <source>
        <dbReference type="Proteomes" id="UP000223366"/>
    </source>
</evidence>
<evidence type="ECO:0008006" key="4">
    <source>
        <dbReference type="Google" id="ProtNLM"/>
    </source>
</evidence>
<feature type="chain" id="PRO_5040948890" description="DUF1093 domain-containing protein" evidence="1">
    <location>
        <begin position="24"/>
        <end position="116"/>
    </location>
</feature>
<dbReference type="EMBL" id="NVDU01000003">
    <property type="protein sequence ID" value="PFV35664.1"/>
    <property type="molecule type" value="Genomic_DNA"/>
</dbReference>
<comment type="caution">
    <text evidence="2">The sequence shown here is derived from an EMBL/GenBank/DDBJ whole genome shotgun (WGS) entry which is preliminary data.</text>
</comment>
<keyword evidence="1" id="KW-0732">Signal</keyword>
<name>A0A9X7BT94_BACTU</name>
<feature type="signal peptide" evidence="1">
    <location>
        <begin position="1"/>
        <end position="23"/>
    </location>
</feature>
<evidence type="ECO:0000256" key="1">
    <source>
        <dbReference type="SAM" id="SignalP"/>
    </source>
</evidence>
<sequence>MKRKLLIAVSAVGILLATGCSRDAEYFSKMKSIHQVKVINIGATTVGKTSYTEIEYEYNNKKSEKRFADHEDNGLKEYYDSAKLFKKELYLDLVVDEDDEIVVAALSKEDSSNDTK</sequence>
<reference evidence="2 3" key="1">
    <citation type="submission" date="2017-09" db="EMBL/GenBank/DDBJ databases">
        <title>Large-scale bioinformatics analysis of Bacillus genomes uncovers conserved roles of natural products in bacterial physiology.</title>
        <authorList>
            <consortium name="Agbiome Team Llc"/>
            <person name="Bleich R.M."/>
            <person name="Grubbs K.J."/>
            <person name="Santa Maria K.C."/>
            <person name="Allen S.E."/>
            <person name="Farag S."/>
            <person name="Shank E.A."/>
            <person name="Bowers A."/>
        </authorList>
    </citation>
    <scope>NUCLEOTIDE SEQUENCE [LARGE SCALE GENOMIC DNA]</scope>
    <source>
        <strain evidence="2 3">AFS060060</strain>
    </source>
</reference>
<dbReference type="RefSeq" id="WP_098685543.1">
    <property type="nucleotide sequence ID" value="NZ_NVDU01000003.1"/>
</dbReference>
<evidence type="ECO:0000313" key="2">
    <source>
        <dbReference type="EMBL" id="PFV35664.1"/>
    </source>
</evidence>